<comment type="similarity">
    <text evidence="4">Belongs to the RBT5 family.</text>
</comment>
<reference evidence="19 20" key="1">
    <citation type="journal article" date="2015" name="Genome Announc.">
        <title>Draft Genome Sequence and Gene Annotation of the Entomopathogenic Fungus Verticillium hemipterigenum.</title>
        <authorList>
            <person name="Horn F."/>
            <person name="Habel A."/>
            <person name="Scharf D.H."/>
            <person name="Dworschak J."/>
            <person name="Brakhage A.A."/>
            <person name="Guthke R."/>
            <person name="Hertweck C."/>
            <person name="Linde J."/>
        </authorList>
    </citation>
    <scope>NUCLEOTIDE SEQUENCE [LARGE SCALE GENOMIC DNA]</scope>
</reference>
<evidence type="ECO:0000256" key="7">
    <source>
        <dbReference type="ARBA" id="ARBA00022692"/>
    </source>
</evidence>
<keyword evidence="6" id="KW-0336">GPI-anchor</keyword>
<evidence type="ECO:0000256" key="9">
    <source>
        <dbReference type="ARBA" id="ARBA00022989"/>
    </source>
</evidence>
<proteinExistence type="inferred from homology"/>
<gene>
    <name evidence="19" type="ORF">VHEMI02944</name>
</gene>
<evidence type="ECO:0000256" key="2">
    <source>
        <dbReference type="ARBA" id="ARBA00004589"/>
    </source>
</evidence>
<keyword evidence="8 16" id="KW-0732">Signal</keyword>
<dbReference type="Proteomes" id="UP000039046">
    <property type="component" value="Unassembled WGS sequence"/>
</dbReference>
<evidence type="ECO:0000256" key="10">
    <source>
        <dbReference type="ARBA" id="ARBA00023136"/>
    </source>
</evidence>
<dbReference type="STRING" id="1531966.A0A0A1SR25"/>
<evidence type="ECO:0000256" key="4">
    <source>
        <dbReference type="ARBA" id="ARBA00010031"/>
    </source>
</evidence>
<feature type="transmembrane region" description="Helical" evidence="15">
    <location>
        <begin position="110"/>
        <end position="131"/>
    </location>
</feature>
<dbReference type="PANTHER" id="PTHR33048">
    <property type="entry name" value="PTH11-LIKE INTEGRAL MEMBRANE PROTEIN (AFU_ORTHOLOGUE AFUA_5G11245)"/>
    <property type="match status" value="1"/>
</dbReference>
<dbReference type="InterPro" id="IPR052337">
    <property type="entry name" value="SAT4-like"/>
</dbReference>
<keyword evidence="6" id="KW-0325">Glycoprotein</keyword>
<dbReference type="OrthoDB" id="2496787at2759"/>
<evidence type="ECO:0000256" key="15">
    <source>
        <dbReference type="SAM" id="Phobius"/>
    </source>
</evidence>
<dbReference type="HOGENOM" id="CLU_028200_6_3_1"/>
<evidence type="ECO:0000256" key="3">
    <source>
        <dbReference type="ARBA" id="ARBA00004613"/>
    </source>
</evidence>
<feature type="transmembrane region" description="Helical" evidence="15">
    <location>
        <begin position="187"/>
        <end position="210"/>
    </location>
</feature>
<dbReference type="EMBL" id="CDHN01000001">
    <property type="protein sequence ID" value="CEJ82903.1"/>
    <property type="molecule type" value="Genomic_DNA"/>
</dbReference>
<keyword evidence="20" id="KW-1185">Reference proteome</keyword>
<evidence type="ECO:0000256" key="11">
    <source>
        <dbReference type="ARBA" id="ARBA00023157"/>
    </source>
</evidence>
<feature type="signal peptide" evidence="16">
    <location>
        <begin position="1"/>
        <end position="20"/>
    </location>
</feature>
<organism evidence="19 20">
    <name type="scientific">[Torrubiella] hemipterigena</name>
    <dbReference type="NCBI Taxonomy" id="1531966"/>
    <lineage>
        <taxon>Eukaryota</taxon>
        <taxon>Fungi</taxon>
        <taxon>Dikarya</taxon>
        <taxon>Ascomycota</taxon>
        <taxon>Pezizomycotina</taxon>
        <taxon>Sordariomycetes</taxon>
        <taxon>Hypocreomycetidae</taxon>
        <taxon>Hypocreales</taxon>
        <taxon>Clavicipitaceae</taxon>
        <taxon>Clavicipitaceae incertae sedis</taxon>
        <taxon>'Torrubiella' clade</taxon>
    </lineage>
</organism>
<dbReference type="InterPro" id="IPR049326">
    <property type="entry name" value="Rhodopsin_dom_fungi"/>
</dbReference>
<keyword evidence="10 15" id="KW-0472">Membrane</keyword>
<feature type="transmembrane region" description="Helical" evidence="15">
    <location>
        <begin position="222"/>
        <end position="249"/>
    </location>
</feature>
<evidence type="ECO:0000259" key="18">
    <source>
        <dbReference type="Pfam" id="PF20684"/>
    </source>
</evidence>
<evidence type="ECO:0000256" key="1">
    <source>
        <dbReference type="ARBA" id="ARBA00004141"/>
    </source>
</evidence>
<dbReference type="GO" id="GO:0098552">
    <property type="term" value="C:side of membrane"/>
    <property type="evidence" value="ECO:0007669"/>
    <property type="project" value="UniProtKB-KW"/>
</dbReference>
<feature type="transmembrane region" description="Helical" evidence="15">
    <location>
        <begin position="303"/>
        <end position="323"/>
    </location>
</feature>
<evidence type="ECO:0000313" key="20">
    <source>
        <dbReference type="Proteomes" id="UP000039046"/>
    </source>
</evidence>
<evidence type="ECO:0000313" key="19">
    <source>
        <dbReference type="EMBL" id="CEJ82903.1"/>
    </source>
</evidence>
<dbReference type="InterPro" id="IPR008427">
    <property type="entry name" value="Extracellular_membr_CFEM_dom"/>
</dbReference>
<feature type="transmembrane region" description="Helical" evidence="15">
    <location>
        <begin position="269"/>
        <end position="291"/>
    </location>
</feature>
<evidence type="ECO:0000256" key="5">
    <source>
        <dbReference type="ARBA" id="ARBA00022525"/>
    </source>
</evidence>
<feature type="domain" description="CFEM" evidence="17">
    <location>
        <begin position="42"/>
        <end position="99"/>
    </location>
</feature>
<evidence type="ECO:0000259" key="17">
    <source>
        <dbReference type="Pfam" id="PF05730"/>
    </source>
</evidence>
<dbReference type="GO" id="GO:0005576">
    <property type="term" value="C:extracellular region"/>
    <property type="evidence" value="ECO:0007669"/>
    <property type="project" value="UniProtKB-SubCell"/>
</dbReference>
<sequence length="461" mass="51736">MKPSRFLALVAAIAAPSVVAQQTSLTTRDAMSDSLQVILKIPCASTCLLPALQHSQCQLTDQKCMCQSESLKANMTGCIMSHCSVKDSLKIMNATATGCGQPVRDRGAQYALISNVFGVLSAFFVVQRFGYKLWASINFGLDDWFTLATIIIGIPVTVINAHGVIDNGLGRDIWTLTYDNITNFSRYFYILEIIYFAEVSMLKLSLLFFYLRIFPSQMVKNVLWGTIIFNICYGVAFTFASIFQCQPISFYWVMWDREHEGRCNNINVIAWSNAAISIALDIWMLAIPLSQLRHLNLDWRKKIGVVLMFSVGTFVTIVSILRLKSLVSFGSDAMNPTWDFYNVGIWSTVEINVGIICVCMPSVRLLLARLFPRIMGTTRKYYASATGRSSKRASRPPQAMGNTVSSQRGGPVRDLEHNQIACERSFAVEYDHDEMHLVFIKDLDRKSTRSDAESSTRLESL</sequence>
<feature type="transmembrane region" description="Helical" evidence="15">
    <location>
        <begin position="343"/>
        <end position="367"/>
    </location>
</feature>
<protein>
    <submittedName>
        <fullName evidence="19">Uncharacterized protein</fullName>
    </submittedName>
</protein>
<comment type="similarity">
    <text evidence="13">Belongs to the SAT4 family.</text>
</comment>
<keyword evidence="11" id="KW-1015">Disulfide bond</keyword>
<dbReference type="AlphaFoldDB" id="A0A0A1SR25"/>
<feature type="region of interest" description="Disordered" evidence="14">
    <location>
        <begin position="385"/>
        <end position="411"/>
    </location>
</feature>
<keyword evidence="9 15" id="KW-1133">Transmembrane helix</keyword>
<accession>A0A0A1SR25</accession>
<evidence type="ECO:0000256" key="12">
    <source>
        <dbReference type="ARBA" id="ARBA00023288"/>
    </source>
</evidence>
<evidence type="ECO:0000256" key="16">
    <source>
        <dbReference type="SAM" id="SignalP"/>
    </source>
</evidence>
<evidence type="ECO:0000256" key="13">
    <source>
        <dbReference type="ARBA" id="ARBA00038359"/>
    </source>
</evidence>
<feature type="chain" id="PRO_5001978904" evidence="16">
    <location>
        <begin position="21"/>
        <end position="461"/>
    </location>
</feature>
<evidence type="ECO:0000256" key="6">
    <source>
        <dbReference type="ARBA" id="ARBA00022622"/>
    </source>
</evidence>
<keyword evidence="12" id="KW-0449">Lipoprotein</keyword>
<evidence type="ECO:0000256" key="8">
    <source>
        <dbReference type="ARBA" id="ARBA00022729"/>
    </source>
</evidence>
<evidence type="ECO:0000256" key="14">
    <source>
        <dbReference type="SAM" id="MobiDB-lite"/>
    </source>
</evidence>
<keyword evidence="5" id="KW-0964">Secreted</keyword>
<dbReference type="PANTHER" id="PTHR33048:SF143">
    <property type="entry name" value="EXTRACELLULAR MEMBRANE PROTEIN CFEM DOMAIN-CONTAINING PROTEIN-RELATED"/>
    <property type="match status" value="1"/>
</dbReference>
<keyword evidence="7 15" id="KW-0812">Transmembrane</keyword>
<comment type="subcellular location">
    <subcellularLocation>
        <location evidence="2">Membrane</location>
        <topology evidence="2">Lipid-anchor</topology>
        <topology evidence="2">GPI-anchor</topology>
    </subcellularLocation>
    <subcellularLocation>
        <location evidence="1">Membrane</location>
        <topology evidence="1">Multi-pass membrane protein</topology>
    </subcellularLocation>
    <subcellularLocation>
        <location evidence="3">Secreted</location>
    </subcellularLocation>
</comment>
<feature type="transmembrane region" description="Helical" evidence="15">
    <location>
        <begin position="143"/>
        <end position="165"/>
    </location>
</feature>
<dbReference type="Pfam" id="PF20684">
    <property type="entry name" value="Fung_rhodopsin"/>
    <property type="match status" value="1"/>
</dbReference>
<name>A0A0A1SR25_9HYPO</name>
<feature type="domain" description="Rhodopsin" evidence="18">
    <location>
        <begin position="128"/>
        <end position="369"/>
    </location>
</feature>
<dbReference type="Pfam" id="PF05730">
    <property type="entry name" value="CFEM"/>
    <property type="match status" value="1"/>
</dbReference>